<evidence type="ECO:0000256" key="6">
    <source>
        <dbReference type="PROSITE-ProRule" id="PRU01091"/>
    </source>
</evidence>
<dbReference type="SMART" id="SM00862">
    <property type="entry name" value="Trans_reg_C"/>
    <property type="match status" value="1"/>
</dbReference>
<keyword evidence="2" id="KW-0805">Transcription regulation</keyword>
<dbReference type="SMART" id="SM01043">
    <property type="entry name" value="BTAD"/>
    <property type="match status" value="1"/>
</dbReference>
<dbReference type="PANTHER" id="PTHR35807">
    <property type="entry name" value="TRANSCRIPTIONAL REGULATOR REDD-RELATED"/>
    <property type="match status" value="1"/>
</dbReference>
<feature type="repeat" description="TPR" evidence="5">
    <location>
        <begin position="719"/>
        <end position="752"/>
    </location>
</feature>
<comment type="caution">
    <text evidence="8">The sequence shown here is derived from an EMBL/GenBank/DDBJ whole genome shotgun (WGS) entry which is preliminary data.</text>
</comment>
<dbReference type="OrthoDB" id="3275754at2"/>
<evidence type="ECO:0000259" key="7">
    <source>
        <dbReference type="PROSITE" id="PS51755"/>
    </source>
</evidence>
<dbReference type="Gene3D" id="1.25.40.10">
    <property type="entry name" value="Tetratricopeptide repeat domain"/>
    <property type="match status" value="2"/>
</dbReference>
<evidence type="ECO:0000256" key="3">
    <source>
        <dbReference type="ARBA" id="ARBA00023125"/>
    </source>
</evidence>
<dbReference type="SUPFAM" id="SSF48452">
    <property type="entry name" value="TPR-like"/>
    <property type="match status" value="2"/>
</dbReference>
<reference evidence="9" key="1">
    <citation type="submission" date="2017-07" db="EMBL/GenBank/DDBJ databases">
        <title>Comparative genome mining reveals phylogenetic distribution patterns of secondary metabolites in Amycolatopsis.</title>
        <authorList>
            <person name="Adamek M."/>
            <person name="Alanjary M."/>
            <person name="Sales-Ortells H."/>
            <person name="Goodfellow M."/>
            <person name="Bull A.T."/>
            <person name="Kalinowski J."/>
            <person name="Ziemert N."/>
        </authorList>
    </citation>
    <scope>NUCLEOTIDE SEQUENCE [LARGE SCALE GENOMIC DNA]</scope>
    <source>
        <strain evidence="9">H5</strain>
    </source>
</reference>
<dbReference type="CDD" id="cd15831">
    <property type="entry name" value="BTAD"/>
    <property type="match status" value="1"/>
</dbReference>
<dbReference type="Pfam" id="PF03704">
    <property type="entry name" value="BTAD"/>
    <property type="match status" value="1"/>
</dbReference>
<dbReference type="SUPFAM" id="SSF52540">
    <property type="entry name" value="P-loop containing nucleoside triphosphate hydrolases"/>
    <property type="match status" value="1"/>
</dbReference>
<feature type="repeat" description="TPR" evidence="5">
    <location>
        <begin position="839"/>
        <end position="872"/>
    </location>
</feature>
<dbReference type="PROSITE" id="PS51755">
    <property type="entry name" value="OMPR_PHOB"/>
    <property type="match status" value="1"/>
</dbReference>
<accession>A0A229TB52</accession>
<dbReference type="InterPro" id="IPR027417">
    <property type="entry name" value="P-loop_NTPase"/>
</dbReference>
<dbReference type="Gene3D" id="1.10.10.10">
    <property type="entry name" value="Winged helix-like DNA-binding domain superfamily/Winged helix DNA-binding domain"/>
    <property type="match status" value="1"/>
</dbReference>
<dbReference type="GO" id="GO:0000160">
    <property type="term" value="P:phosphorelay signal transduction system"/>
    <property type="evidence" value="ECO:0007669"/>
    <property type="project" value="InterPro"/>
</dbReference>
<dbReference type="InterPro" id="IPR001867">
    <property type="entry name" value="OmpR/PhoB-type_DNA-bd"/>
</dbReference>
<dbReference type="GO" id="GO:0043531">
    <property type="term" value="F:ADP binding"/>
    <property type="evidence" value="ECO:0007669"/>
    <property type="project" value="InterPro"/>
</dbReference>
<keyword evidence="4" id="KW-0804">Transcription</keyword>
<feature type="DNA-binding region" description="OmpR/PhoB-type" evidence="6">
    <location>
        <begin position="1"/>
        <end position="94"/>
    </location>
</feature>
<dbReference type="SMART" id="SM00028">
    <property type="entry name" value="TPR"/>
    <property type="match status" value="4"/>
</dbReference>
<dbReference type="PANTHER" id="PTHR35807:SF1">
    <property type="entry name" value="TRANSCRIPTIONAL REGULATOR REDD"/>
    <property type="match status" value="1"/>
</dbReference>
<evidence type="ECO:0000313" key="9">
    <source>
        <dbReference type="Proteomes" id="UP000215199"/>
    </source>
</evidence>
<dbReference type="GO" id="GO:0006355">
    <property type="term" value="P:regulation of DNA-templated transcription"/>
    <property type="evidence" value="ECO:0007669"/>
    <property type="project" value="InterPro"/>
</dbReference>
<dbReference type="Pfam" id="PF13424">
    <property type="entry name" value="TPR_12"/>
    <property type="match status" value="2"/>
</dbReference>
<keyword evidence="9" id="KW-1185">Reference proteome</keyword>
<dbReference type="RefSeq" id="WP_093947818.1">
    <property type="nucleotide sequence ID" value="NZ_NMUL01000010.1"/>
</dbReference>
<dbReference type="Pfam" id="PF00486">
    <property type="entry name" value="Trans_reg_C"/>
    <property type="match status" value="1"/>
</dbReference>
<feature type="domain" description="OmpR/PhoB-type" evidence="7">
    <location>
        <begin position="1"/>
        <end position="94"/>
    </location>
</feature>
<dbReference type="EMBL" id="NMUL01000010">
    <property type="protein sequence ID" value="OXM68496.1"/>
    <property type="molecule type" value="Genomic_DNA"/>
</dbReference>
<dbReference type="SUPFAM" id="SSF46894">
    <property type="entry name" value="C-terminal effector domain of the bipartite response regulators"/>
    <property type="match status" value="1"/>
</dbReference>
<evidence type="ECO:0000256" key="5">
    <source>
        <dbReference type="PROSITE-ProRule" id="PRU00339"/>
    </source>
</evidence>
<comment type="similarity">
    <text evidence="1">Belongs to the AfsR/DnrI/RedD regulatory family.</text>
</comment>
<gene>
    <name evidence="8" type="ORF">CF165_13390</name>
</gene>
<dbReference type="Proteomes" id="UP000215199">
    <property type="component" value="Unassembled WGS sequence"/>
</dbReference>
<dbReference type="InterPro" id="IPR051677">
    <property type="entry name" value="AfsR-DnrI-RedD_regulator"/>
</dbReference>
<dbReference type="InterPro" id="IPR005158">
    <property type="entry name" value="BTAD"/>
</dbReference>
<dbReference type="PROSITE" id="PS50005">
    <property type="entry name" value="TPR"/>
    <property type="match status" value="2"/>
</dbReference>
<dbReference type="InterPro" id="IPR036388">
    <property type="entry name" value="WH-like_DNA-bd_sf"/>
</dbReference>
<dbReference type="PRINTS" id="PR00364">
    <property type="entry name" value="DISEASERSIST"/>
</dbReference>
<name>A0A229TB52_9PSEU</name>
<dbReference type="InterPro" id="IPR019734">
    <property type="entry name" value="TPR_rpt"/>
</dbReference>
<evidence type="ECO:0000256" key="4">
    <source>
        <dbReference type="ARBA" id="ARBA00023163"/>
    </source>
</evidence>
<evidence type="ECO:0000256" key="1">
    <source>
        <dbReference type="ARBA" id="ARBA00005820"/>
    </source>
</evidence>
<protein>
    <submittedName>
        <fullName evidence="8">Transcriptional regulator, SARP family protein</fullName>
    </submittedName>
</protein>
<keyword evidence="3 6" id="KW-0238">DNA-binding</keyword>
<keyword evidence="5" id="KW-0802">TPR repeat</keyword>
<dbReference type="AlphaFoldDB" id="A0A229TB52"/>
<proteinExistence type="inferred from homology"/>
<evidence type="ECO:0000313" key="8">
    <source>
        <dbReference type="EMBL" id="OXM68496.1"/>
    </source>
</evidence>
<evidence type="ECO:0000256" key="2">
    <source>
        <dbReference type="ARBA" id="ARBA00023015"/>
    </source>
</evidence>
<dbReference type="InterPro" id="IPR011990">
    <property type="entry name" value="TPR-like_helical_dom_sf"/>
</dbReference>
<dbReference type="GO" id="GO:0003677">
    <property type="term" value="F:DNA binding"/>
    <property type="evidence" value="ECO:0007669"/>
    <property type="project" value="UniProtKB-UniRule"/>
</dbReference>
<sequence>MDVDFRLLGTVEARIGDRLVDLGPARQRCVLVALLLEANRVVLWDQLVDRVWGESPPHRVRSTLPSYVSRLRKALSGADQVSIAQQVGGYMVVLPDAAIDLHRFRKLTVDARAAGDEIALRLFEQAFDLWQMPDAFAGLETAWLTAARGVLAQERFAARLDYFDVALRCGRHAALLPELTALGKERPSDERLAGQLILALYRSGRQAEALGNYEQCRLRLADELGADPSPPLQELHRKILAADPLLLGSAELGFANPRHPVAPVRAAAGVVPVPRQLPLPPGRFTGRAAELAELGAVLGGSGPAVAALSGAGGIGKTSLALHWAHGNAHRFPDGELFADLQGFGPNGPPVDPQVVVTGFLRALGVAPDDVPVDPSARQGLYRSLLADRRVLVVLDNASDTAQVSPLLPGAGACAVVVTSRRVLTGLVTGCGAHHLALQPLPDDQARELLERHLGRPRPAAEPVATGELIKLCGGFPLALAVFAARAAANPRVSLAAFAAELCDLGLDALEDDDAAASLPAVLSWSCRALTDEERFVFALLGIAPGPDIDLTAVVNLTALTPARARKALRGLTDASLVTRNARDRYAMHDLVRQYAATCLPGTPEAALRRLVDFHLATGFAADRLLAPHRPVPRRFSVATPHHPAPPADATAALAWFDDEHPCLLADQRVALERGWHDVVWRLAWLLNTYTYRRGHLPHRIASWEAALAVADCLDDEERADVYRYVGNAYVSTQRVEEAVRHLYHALELAERRSDPVATAVAHHDLAGVYERRNDDRRALEHATRALALFRTLGNPVWEAFALNDAGWYAARVGDHDAARRHCGEALELHRRHGNHVGEAATLDSLGYSHHRTGGHGRAVEYYREALHLYRDLDHQFQVAQTLDKLGDAYAAAGADGRAREVWQGALELYCAQHRSLEANRLRARLQRGELRGSAR</sequence>
<dbReference type="InterPro" id="IPR016032">
    <property type="entry name" value="Sig_transdc_resp-reg_C-effctor"/>
</dbReference>
<dbReference type="Gene3D" id="3.40.50.300">
    <property type="entry name" value="P-loop containing nucleotide triphosphate hydrolases"/>
    <property type="match status" value="1"/>
</dbReference>
<organism evidence="8 9">
    <name type="scientific">Amycolatopsis vastitatis</name>
    <dbReference type="NCBI Taxonomy" id="1905142"/>
    <lineage>
        <taxon>Bacteria</taxon>
        <taxon>Bacillati</taxon>
        <taxon>Actinomycetota</taxon>
        <taxon>Actinomycetes</taxon>
        <taxon>Pseudonocardiales</taxon>
        <taxon>Pseudonocardiaceae</taxon>
        <taxon>Amycolatopsis</taxon>
    </lineage>
</organism>